<accession>A0A8C8RSQ6</accession>
<sequence>MGLLLQACAAIFVLGNLVTSQPLVQNPKEPFKITAVNFNGEQMQITWAVKDYFPGRNVTFFYRFGTTRHNRDWKQCPNYILYQGYNSGCLFNTEGPTLNIFIKDQNGSEQLFNQSLKSDFFIKPNPPENVTFHWKNDTITVECKKPKKSPRCLNLEYQYKSKHDKEWQSRKSECCKVEEQGFDPEKCYSFRVRLERRVPLCNRIPYASEWGEVTVWRNGSLLDSCDDDIKSLSNQVILLLSVLAVLLAVFFLLIFVCKWQRFQKSVMPVIPDPKHIFSDLFNDHNGNFQEWIDKTDNPMVQTKMECVEYECIIEETTEKGEKDVKKEASEKFCELSDMNEKDYLSSAHKTSLPPPASDTVSFESFKFFMNEDMYVIL</sequence>
<evidence type="ECO:0000256" key="13">
    <source>
        <dbReference type="SAM" id="Phobius"/>
    </source>
</evidence>
<dbReference type="GO" id="GO:0009897">
    <property type="term" value="C:external side of plasma membrane"/>
    <property type="evidence" value="ECO:0007669"/>
    <property type="project" value="TreeGrafter"/>
</dbReference>
<protein>
    <recommendedName>
        <fullName evidence="11">Cytokine receptor-like factor 2</fullName>
    </recommendedName>
    <alternativeName>
        <fullName evidence="12">Thymic stromal lymphopoietin protein receptor</fullName>
    </alternativeName>
</protein>
<reference evidence="17" key="1">
    <citation type="submission" date="2025-08" db="UniProtKB">
        <authorList>
            <consortium name="Ensembl"/>
        </authorList>
    </citation>
    <scope>IDENTIFICATION</scope>
</reference>
<dbReference type="FunFam" id="2.60.40.10:FF:001547">
    <property type="entry name" value="Cytokine receptor-like factor 2"/>
    <property type="match status" value="1"/>
</dbReference>
<dbReference type="InterPro" id="IPR036116">
    <property type="entry name" value="FN3_sf"/>
</dbReference>
<evidence type="ECO:0000256" key="2">
    <source>
        <dbReference type="ARBA" id="ARBA00008159"/>
    </source>
</evidence>
<comment type="function">
    <text evidence="10">Receptor for thymic stromal lymphopoietin (TSLP). Forms a functional complex with TSLP and IL7R which is capable of stimulating cell proliferation through activation of STAT3 and STAT5. Also activates JAK2. Implicated in the development of the hematopoietic system.</text>
</comment>
<evidence type="ECO:0000256" key="6">
    <source>
        <dbReference type="ARBA" id="ARBA00023136"/>
    </source>
</evidence>
<keyword evidence="7" id="KW-1015">Disulfide bond</keyword>
<dbReference type="PANTHER" id="PTHR23037:SF46">
    <property type="entry name" value="INTERLEUKIN 5 RECEPTOR SUBUNIT ALPHA"/>
    <property type="match status" value="1"/>
</dbReference>
<dbReference type="Proteomes" id="UP000694393">
    <property type="component" value="Unplaced"/>
</dbReference>
<dbReference type="Pfam" id="PF21605">
    <property type="entry name" value="CRLF2-like_D2"/>
    <property type="match status" value="1"/>
</dbReference>
<feature type="domain" description="Cytokine receptor-like factor 2-like D1" evidence="15">
    <location>
        <begin position="37"/>
        <end position="91"/>
    </location>
</feature>
<dbReference type="Ensembl" id="ENSPCET00000010386.1">
    <property type="protein sequence ID" value="ENSPCEP00000010049.1"/>
    <property type="gene ID" value="ENSPCEG00000007984.1"/>
</dbReference>
<dbReference type="SUPFAM" id="SSF49265">
    <property type="entry name" value="Fibronectin type III"/>
    <property type="match status" value="2"/>
</dbReference>
<dbReference type="Gene3D" id="2.60.40.10">
    <property type="entry name" value="Immunoglobulins"/>
    <property type="match status" value="2"/>
</dbReference>
<keyword evidence="3 13" id="KW-0812">Transmembrane</keyword>
<evidence type="ECO:0000256" key="9">
    <source>
        <dbReference type="ARBA" id="ARBA00023180"/>
    </source>
</evidence>
<organism evidence="17 18">
    <name type="scientific">Pelusios castaneus</name>
    <name type="common">West African mud turtle</name>
    <dbReference type="NCBI Taxonomy" id="367368"/>
    <lineage>
        <taxon>Eukaryota</taxon>
        <taxon>Metazoa</taxon>
        <taxon>Chordata</taxon>
        <taxon>Craniata</taxon>
        <taxon>Vertebrata</taxon>
        <taxon>Euteleostomi</taxon>
        <taxon>Archelosauria</taxon>
        <taxon>Testudinata</taxon>
        <taxon>Testudines</taxon>
        <taxon>Pleurodira</taxon>
        <taxon>Pelomedusidae</taxon>
        <taxon>Pelusios</taxon>
    </lineage>
</organism>
<evidence type="ECO:0000256" key="11">
    <source>
        <dbReference type="ARBA" id="ARBA00068087"/>
    </source>
</evidence>
<evidence type="ECO:0000313" key="18">
    <source>
        <dbReference type="Proteomes" id="UP000694393"/>
    </source>
</evidence>
<evidence type="ECO:0000256" key="10">
    <source>
        <dbReference type="ARBA" id="ARBA00058201"/>
    </source>
</evidence>
<evidence type="ECO:0000256" key="1">
    <source>
        <dbReference type="ARBA" id="ARBA00004479"/>
    </source>
</evidence>
<proteinExistence type="inferred from homology"/>
<keyword evidence="8" id="KW-0675">Receptor</keyword>
<dbReference type="Pfam" id="PF21604">
    <property type="entry name" value="CRLF2_D1"/>
    <property type="match status" value="1"/>
</dbReference>
<evidence type="ECO:0000256" key="4">
    <source>
        <dbReference type="ARBA" id="ARBA00022729"/>
    </source>
</evidence>
<evidence type="ECO:0000256" key="3">
    <source>
        <dbReference type="ARBA" id="ARBA00022692"/>
    </source>
</evidence>
<feature type="transmembrane region" description="Helical" evidence="13">
    <location>
        <begin position="236"/>
        <end position="257"/>
    </location>
</feature>
<feature type="chain" id="PRO_5034465997" description="Cytokine receptor-like factor 2" evidence="14">
    <location>
        <begin position="21"/>
        <end position="377"/>
    </location>
</feature>
<comment type="subcellular location">
    <subcellularLocation>
        <location evidence="1">Membrane</location>
        <topology evidence="1">Single-pass type I membrane protein</topology>
    </subcellularLocation>
</comment>
<feature type="domain" description="Cytokine receptor-like factor 2-like D2" evidence="16">
    <location>
        <begin position="124"/>
        <end position="219"/>
    </location>
</feature>
<evidence type="ECO:0000256" key="14">
    <source>
        <dbReference type="SAM" id="SignalP"/>
    </source>
</evidence>
<evidence type="ECO:0000259" key="16">
    <source>
        <dbReference type="Pfam" id="PF21605"/>
    </source>
</evidence>
<evidence type="ECO:0000256" key="12">
    <source>
        <dbReference type="ARBA" id="ARBA00077227"/>
    </source>
</evidence>
<feature type="signal peptide" evidence="14">
    <location>
        <begin position="1"/>
        <end position="20"/>
    </location>
</feature>
<dbReference type="GO" id="GO:0004896">
    <property type="term" value="F:cytokine receptor activity"/>
    <property type="evidence" value="ECO:0007669"/>
    <property type="project" value="TreeGrafter"/>
</dbReference>
<dbReference type="PANTHER" id="PTHR23037">
    <property type="entry name" value="CYTOKINE RECEPTOR"/>
    <property type="match status" value="1"/>
</dbReference>
<comment type="similarity">
    <text evidence="2">Belongs to the type I cytokine receptor family. Type 5 subfamily.</text>
</comment>
<keyword evidence="5 13" id="KW-1133">Transmembrane helix</keyword>
<keyword evidence="18" id="KW-1185">Reference proteome</keyword>
<evidence type="ECO:0000256" key="8">
    <source>
        <dbReference type="ARBA" id="ARBA00023170"/>
    </source>
</evidence>
<keyword evidence="4 14" id="KW-0732">Signal</keyword>
<keyword evidence="9" id="KW-0325">Glycoprotein</keyword>
<evidence type="ECO:0000256" key="5">
    <source>
        <dbReference type="ARBA" id="ARBA00022989"/>
    </source>
</evidence>
<evidence type="ECO:0000259" key="15">
    <source>
        <dbReference type="Pfam" id="PF21604"/>
    </source>
</evidence>
<dbReference type="InterPro" id="IPR013783">
    <property type="entry name" value="Ig-like_fold"/>
</dbReference>
<dbReference type="AlphaFoldDB" id="A0A8C8RSQ6"/>
<reference evidence="17" key="2">
    <citation type="submission" date="2025-09" db="UniProtKB">
        <authorList>
            <consortium name="Ensembl"/>
        </authorList>
    </citation>
    <scope>IDENTIFICATION</scope>
</reference>
<keyword evidence="6 13" id="KW-0472">Membrane</keyword>
<dbReference type="InterPro" id="IPR048651">
    <property type="entry name" value="CRLF2-like_D1"/>
</dbReference>
<evidence type="ECO:0000256" key="7">
    <source>
        <dbReference type="ARBA" id="ARBA00023157"/>
    </source>
</evidence>
<evidence type="ECO:0000313" key="17">
    <source>
        <dbReference type="Ensembl" id="ENSPCEP00000010049.1"/>
    </source>
</evidence>
<name>A0A8C8RSQ6_9SAUR</name>
<dbReference type="InterPro" id="IPR048648">
    <property type="entry name" value="CRLF2-like_D2"/>
</dbReference>